<reference evidence="12" key="1">
    <citation type="journal article" date="2021" name="PeerJ">
        <title>Extensive microbial diversity within the chicken gut microbiome revealed by metagenomics and culture.</title>
        <authorList>
            <person name="Gilroy R."/>
            <person name="Ravi A."/>
            <person name="Getino M."/>
            <person name="Pursley I."/>
            <person name="Horton D.L."/>
            <person name="Alikhan N.F."/>
            <person name="Baker D."/>
            <person name="Gharbi K."/>
            <person name="Hall N."/>
            <person name="Watson M."/>
            <person name="Adriaenssens E.M."/>
            <person name="Foster-Nyarko E."/>
            <person name="Jarju S."/>
            <person name="Secka A."/>
            <person name="Antonio M."/>
            <person name="Oren A."/>
            <person name="Chaudhuri R.R."/>
            <person name="La Ragione R."/>
            <person name="Hildebrand F."/>
            <person name="Pallen M.J."/>
        </authorList>
    </citation>
    <scope>NUCLEOTIDE SEQUENCE</scope>
    <source>
        <strain evidence="12">USAMLcec12-2067</strain>
    </source>
</reference>
<evidence type="ECO:0000256" key="3">
    <source>
        <dbReference type="ARBA" id="ARBA00022490"/>
    </source>
</evidence>
<dbReference type="PANTHER" id="PTHR30075">
    <property type="entry name" value="GLYCYL-TRNA SYNTHETASE"/>
    <property type="match status" value="1"/>
</dbReference>
<evidence type="ECO:0000313" key="13">
    <source>
        <dbReference type="Proteomes" id="UP000789325"/>
    </source>
</evidence>
<dbReference type="PRINTS" id="PR01045">
    <property type="entry name" value="TRNASYNTHGB"/>
</dbReference>
<dbReference type="EC" id="6.1.1.14" evidence="10"/>
<comment type="subunit">
    <text evidence="10">Tetramer of two alpha and two beta subunits.</text>
</comment>
<name>A0A9D2VLL8_9ACTN</name>
<dbReference type="HAMAP" id="MF_00255">
    <property type="entry name" value="Gly_tRNA_synth_beta"/>
    <property type="match status" value="1"/>
</dbReference>
<dbReference type="EMBL" id="DYZL01000209">
    <property type="protein sequence ID" value="HJH44225.1"/>
    <property type="molecule type" value="Genomic_DNA"/>
</dbReference>
<dbReference type="GO" id="GO:0005829">
    <property type="term" value="C:cytosol"/>
    <property type="evidence" value="ECO:0007669"/>
    <property type="project" value="TreeGrafter"/>
</dbReference>
<accession>A0A9D2VLL8</accession>
<dbReference type="AlphaFoldDB" id="A0A9D2VLL8"/>
<evidence type="ECO:0000256" key="5">
    <source>
        <dbReference type="ARBA" id="ARBA00022741"/>
    </source>
</evidence>
<keyword evidence="4 10" id="KW-0436">Ligase</keyword>
<proteinExistence type="inferred from homology"/>
<sequence>MSNLHTLAFEIGTEEIPAFDLHRATAQLARLVPDALDAVRIPHGEVAVHTTPRRLVAIVEDVAEFTEALEETFRGPSAKIAFDAEGNPTKAAVGFARGKGVDVGALEVREEKGVEYVFATRRVEARDAAELLPEVLEGVIAGIAWPKSCRWGSTSEYFSRPVRWIVAMLDERVVPVRFAGLEAGNLTRGHRFLSPGPHEVPTASALLDVLEGAHVVTSEQARERAIREGVARIEEECGARAELPEKTLLEVVNLCEQPTVLVGAFDEEFLQVPEEIIVDAMLMHQRYFPLYDEDGKLTNRFIVVSNGDPACAATIADGNERVVRARLSDAKFFYEEDLKRPLEAYVERLDEVVFQESLGTMRAKAERITALARHLAADAGLSAADAAVAERAAHLAKADLVTSAVVEFTSVQGVMGSYYAAACGEGDKVARAIADHYRPRFAGDALPASAAGRIVAMADKLDTICGLIAAGQGPTGSSDPFALRRSALGILSMLLDEGLPLRVGLVRAIDAALASYAAQGVAFDAQAVREEVADFFIARAKVLLRDEGRAPDTIDAVLAAGVREPVEFASRVRALDAAREGDPDAFADLATAFARANNLRDASLGAEVDEGLLSEVERALSCAVAQAESRVGSALAADDYPSALAELAGLRKPVDAFFEGVMVMDEDRALRENRLRLLNRFVAVFEGVADFGKMAKGAR</sequence>
<keyword evidence="3 10" id="KW-0963">Cytoplasm</keyword>
<dbReference type="SUPFAM" id="SSF109604">
    <property type="entry name" value="HD-domain/PDEase-like"/>
    <property type="match status" value="1"/>
</dbReference>
<reference evidence="12" key="2">
    <citation type="submission" date="2021-09" db="EMBL/GenBank/DDBJ databases">
        <authorList>
            <person name="Gilroy R."/>
        </authorList>
    </citation>
    <scope>NUCLEOTIDE SEQUENCE</scope>
    <source>
        <strain evidence="12">USAMLcec12-2067</strain>
    </source>
</reference>
<comment type="catalytic activity">
    <reaction evidence="9 10">
        <text>tRNA(Gly) + glycine + ATP = glycyl-tRNA(Gly) + AMP + diphosphate</text>
        <dbReference type="Rhea" id="RHEA:16013"/>
        <dbReference type="Rhea" id="RHEA-COMP:9664"/>
        <dbReference type="Rhea" id="RHEA-COMP:9683"/>
        <dbReference type="ChEBI" id="CHEBI:30616"/>
        <dbReference type="ChEBI" id="CHEBI:33019"/>
        <dbReference type="ChEBI" id="CHEBI:57305"/>
        <dbReference type="ChEBI" id="CHEBI:78442"/>
        <dbReference type="ChEBI" id="CHEBI:78522"/>
        <dbReference type="ChEBI" id="CHEBI:456215"/>
        <dbReference type="EC" id="6.1.1.14"/>
    </reaction>
</comment>
<keyword evidence="8 10" id="KW-0030">Aminoacyl-tRNA synthetase</keyword>
<dbReference type="GO" id="GO:0006420">
    <property type="term" value="P:arginyl-tRNA aminoacylation"/>
    <property type="evidence" value="ECO:0007669"/>
    <property type="project" value="InterPro"/>
</dbReference>
<comment type="subcellular location">
    <subcellularLocation>
        <location evidence="1 10">Cytoplasm</location>
    </subcellularLocation>
</comment>
<evidence type="ECO:0000256" key="4">
    <source>
        <dbReference type="ARBA" id="ARBA00022598"/>
    </source>
</evidence>
<dbReference type="GO" id="GO:0005524">
    <property type="term" value="F:ATP binding"/>
    <property type="evidence" value="ECO:0007669"/>
    <property type="project" value="UniProtKB-UniRule"/>
</dbReference>
<evidence type="ECO:0000259" key="11">
    <source>
        <dbReference type="Pfam" id="PF05746"/>
    </source>
</evidence>
<comment type="caution">
    <text evidence="12">The sequence shown here is derived from an EMBL/GenBank/DDBJ whole genome shotgun (WGS) entry which is preliminary data.</text>
</comment>
<comment type="similarity">
    <text evidence="2 10">Belongs to the class-II aminoacyl-tRNA synthetase family.</text>
</comment>
<evidence type="ECO:0000313" key="12">
    <source>
        <dbReference type="EMBL" id="HJH44225.1"/>
    </source>
</evidence>
<dbReference type="Pfam" id="PF05746">
    <property type="entry name" value="DALR_1"/>
    <property type="match status" value="1"/>
</dbReference>
<dbReference type="GO" id="GO:0006426">
    <property type="term" value="P:glycyl-tRNA aminoacylation"/>
    <property type="evidence" value="ECO:0007669"/>
    <property type="project" value="UniProtKB-UniRule"/>
</dbReference>
<dbReference type="PANTHER" id="PTHR30075:SF2">
    <property type="entry name" value="GLYCINE--TRNA LIGASE, CHLOROPLASTIC_MITOCHONDRIAL 2"/>
    <property type="match status" value="1"/>
</dbReference>
<gene>
    <name evidence="10 12" type="primary">glyS</name>
    <name evidence="12" type="ORF">K8V16_10595</name>
</gene>
<evidence type="ECO:0000256" key="9">
    <source>
        <dbReference type="ARBA" id="ARBA00047937"/>
    </source>
</evidence>
<dbReference type="NCBIfam" id="TIGR00211">
    <property type="entry name" value="glyS"/>
    <property type="match status" value="1"/>
</dbReference>
<dbReference type="Proteomes" id="UP000789325">
    <property type="component" value="Unassembled WGS sequence"/>
</dbReference>
<dbReference type="InterPro" id="IPR006194">
    <property type="entry name" value="Gly-tRNA-synth_heterodimer"/>
</dbReference>
<keyword evidence="6 10" id="KW-0067">ATP-binding</keyword>
<keyword evidence="5 10" id="KW-0547">Nucleotide-binding</keyword>
<organism evidence="12 13">
    <name type="scientific">Rubneribacter badeniensis</name>
    <dbReference type="NCBI Taxonomy" id="2070688"/>
    <lineage>
        <taxon>Bacteria</taxon>
        <taxon>Bacillati</taxon>
        <taxon>Actinomycetota</taxon>
        <taxon>Coriobacteriia</taxon>
        <taxon>Eggerthellales</taxon>
        <taxon>Eggerthellaceae</taxon>
        <taxon>Rubneribacter</taxon>
    </lineage>
</organism>
<protein>
    <recommendedName>
        <fullName evidence="10">Glycine--tRNA ligase beta subunit</fullName>
        <ecNumber evidence="10">6.1.1.14</ecNumber>
    </recommendedName>
    <alternativeName>
        <fullName evidence="10">Glycyl-tRNA synthetase beta subunit</fullName>
        <shortName evidence="10">GlyRS</shortName>
    </alternativeName>
</protein>
<dbReference type="PROSITE" id="PS50861">
    <property type="entry name" value="AA_TRNA_LIGASE_II_GLYAB"/>
    <property type="match status" value="1"/>
</dbReference>
<evidence type="ECO:0000256" key="10">
    <source>
        <dbReference type="HAMAP-Rule" id="MF_00255"/>
    </source>
</evidence>
<evidence type="ECO:0000256" key="6">
    <source>
        <dbReference type="ARBA" id="ARBA00022840"/>
    </source>
</evidence>
<evidence type="ECO:0000256" key="7">
    <source>
        <dbReference type="ARBA" id="ARBA00022917"/>
    </source>
</evidence>
<dbReference type="GO" id="GO:0004814">
    <property type="term" value="F:arginine-tRNA ligase activity"/>
    <property type="evidence" value="ECO:0007669"/>
    <property type="project" value="InterPro"/>
</dbReference>
<keyword evidence="7 10" id="KW-0648">Protein biosynthesis</keyword>
<evidence type="ECO:0000256" key="2">
    <source>
        <dbReference type="ARBA" id="ARBA00008226"/>
    </source>
</evidence>
<evidence type="ECO:0000256" key="1">
    <source>
        <dbReference type="ARBA" id="ARBA00004496"/>
    </source>
</evidence>
<dbReference type="GO" id="GO:0004820">
    <property type="term" value="F:glycine-tRNA ligase activity"/>
    <property type="evidence" value="ECO:0007669"/>
    <property type="project" value="UniProtKB-UniRule"/>
</dbReference>
<feature type="domain" description="DALR anticodon binding" evidence="11">
    <location>
        <begin position="608"/>
        <end position="685"/>
    </location>
</feature>
<dbReference type="InterPro" id="IPR008909">
    <property type="entry name" value="DALR_anticod-bd"/>
</dbReference>
<dbReference type="InterPro" id="IPR015944">
    <property type="entry name" value="Gly-tRNA-synth_bsu"/>
</dbReference>
<evidence type="ECO:0000256" key="8">
    <source>
        <dbReference type="ARBA" id="ARBA00023146"/>
    </source>
</evidence>
<dbReference type="Pfam" id="PF02092">
    <property type="entry name" value="tRNA_synt_2f"/>
    <property type="match status" value="1"/>
</dbReference>